<dbReference type="Proteomes" id="UP000639772">
    <property type="component" value="Chromosome 1"/>
</dbReference>
<sequence>MKGKRKKGLMGARAYSGEKGRTQYSFPFLEAGGGGGGEGLETGTGSVEKRQVAARPRKSISARKLGANLWEVQDLLPMSWMSRNSSRPRRREARRERCRNDLTPLAPEERPQSAGSLRKHVVAASIEHRKSNVRENAAAFRKSMEVASKRIIGQRIESRVGTCKCTYSGAVKEQKTHHCEMEDLVNQIADGKLVRKGKEHGRTMAAVQSIREELDDERRLRRRSESLHRKLGKELYETKTTLSKAVKDLESEIKSRYLLEDLL</sequence>
<evidence type="ECO:0000313" key="3">
    <source>
        <dbReference type="Proteomes" id="UP000639772"/>
    </source>
</evidence>
<name>A0A835VME5_VANPL</name>
<gene>
    <name evidence="2" type="ORF">HPP92_002477</name>
</gene>
<evidence type="ECO:0000256" key="1">
    <source>
        <dbReference type="SAM" id="MobiDB-lite"/>
    </source>
</evidence>
<dbReference type="OrthoDB" id="670909at2759"/>
<evidence type="ECO:0000313" key="2">
    <source>
        <dbReference type="EMBL" id="KAG0502405.1"/>
    </source>
</evidence>
<dbReference type="EMBL" id="JADCNM010000001">
    <property type="protein sequence ID" value="KAG0502405.1"/>
    <property type="molecule type" value="Genomic_DNA"/>
</dbReference>
<feature type="compositionally biased region" description="Gly residues" evidence="1">
    <location>
        <begin position="31"/>
        <end position="42"/>
    </location>
</feature>
<dbReference type="AlphaFoldDB" id="A0A835VME5"/>
<protein>
    <submittedName>
        <fullName evidence="2">Uncharacterized protein</fullName>
    </submittedName>
</protein>
<comment type="caution">
    <text evidence="2">The sequence shown here is derived from an EMBL/GenBank/DDBJ whole genome shotgun (WGS) entry which is preliminary data.</text>
</comment>
<dbReference type="InterPro" id="IPR043424">
    <property type="entry name" value="BLT-like"/>
</dbReference>
<feature type="region of interest" description="Disordered" evidence="1">
    <location>
        <begin position="26"/>
        <end position="55"/>
    </location>
</feature>
<reference evidence="2 3" key="1">
    <citation type="journal article" date="2020" name="Nat. Food">
        <title>A phased Vanilla planifolia genome enables genetic improvement of flavour and production.</title>
        <authorList>
            <person name="Hasing T."/>
            <person name="Tang H."/>
            <person name="Brym M."/>
            <person name="Khazi F."/>
            <person name="Huang T."/>
            <person name="Chambers A.H."/>
        </authorList>
    </citation>
    <scope>NUCLEOTIDE SEQUENCE [LARGE SCALE GENOMIC DNA]</scope>
    <source>
        <tissue evidence="2">Leaf</tissue>
    </source>
</reference>
<feature type="region of interest" description="Disordered" evidence="1">
    <location>
        <begin position="83"/>
        <end position="117"/>
    </location>
</feature>
<accession>A0A835VME5</accession>
<proteinExistence type="predicted"/>
<organism evidence="2 3">
    <name type="scientific">Vanilla planifolia</name>
    <name type="common">Vanilla</name>
    <dbReference type="NCBI Taxonomy" id="51239"/>
    <lineage>
        <taxon>Eukaryota</taxon>
        <taxon>Viridiplantae</taxon>
        <taxon>Streptophyta</taxon>
        <taxon>Embryophyta</taxon>
        <taxon>Tracheophyta</taxon>
        <taxon>Spermatophyta</taxon>
        <taxon>Magnoliopsida</taxon>
        <taxon>Liliopsida</taxon>
        <taxon>Asparagales</taxon>
        <taxon>Orchidaceae</taxon>
        <taxon>Vanilloideae</taxon>
        <taxon>Vanilleae</taxon>
        <taxon>Vanilla</taxon>
    </lineage>
</organism>
<dbReference type="PANTHER" id="PTHR31071:SF9">
    <property type="entry name" value="INTRACELLULAR PROTEIN TRANSPORT PROTEIN USO1-RELATED"/>
    <property type="match status" value="1"/>
</dbReference>
<dbReference type="PANTHER" id="PTHR31071">
    <property type="entry name" value="GB|AAF24581.1"/>
    <property type="match status" value="1"/>
</dbReference>